<organism evidence="7 8">
    <name type="scientific">Novosphingobium pentaromativorans</name>
    <dbReference type="NCBI Taxonomy" id="205844"/>
    <lineage>
        <taxon>Bacteria</taxon>
        <taxon>Pseudomonadati</taxon>
        <taxon>Pseudomonadota</taxon>
        <taxon>Alphaproteobacteria</taxon>
        <taxon>Sphingomonadales</taxon>
        <taxon>Sphingomonadaceae</taxon>
        <taxon>Novosphingobium</taxon>
    </lineage>
</organism>
<protein>
    <recommendedName>
        <fullName evidence="5">DNA 3'-5' helicase II</fullName>
    </recommendedName>
</protein>
<dbReference type="PANTHER" id="PTHR11070:SF2">
    <property type="entry name" value="ATP-DEPENDENT DNA HELICASE SRS2"/>
    <property type="match status" value="1"/>
</dbReference>
<evidence type="ECO:0000313" key="7">
    <source>
        <dbReference type="EMBL" id="PZQ50283.1"/>
    </source>
</evidence>
<dbReference type="Pfam" id="PF00580">
    <property type="entry name" value="UvrD-helicase"/>
    <property type="match status" value="1"/>
</dbReference>
<evidence type="ECO:0000259" key="6">
    <source>
        <dbReference type="Pfam" id="PF00580"/>
    </source>
</evidence>
<dbReference type="GO" id="GO:0005524">
    <property type="term" value="F:ATP binding"/>
    <property type="evidence" value="ECO:0007669"/>
    <property type="project" value="UniProtKB-KW"/>
</dbReference>
<dbReference type="Proteomes" id="UP000249082">
    <property type="component" value="Unassembled WGS sequence"/>
</dbReference>
<keyword evidence="2" id="KW-0378">Hydrolase</keyword>
<dbReference type="InterPro" id="IPR014016">
    <property type="entry name" value="UvrD-like_ATP-bd"/>
</dbReference>
<dbReference type="GO" id="GO:0000725">
    <property type="term" value="P:recombinational repair"/>
    <property type="evidence" value="ECO:0007669"/>
    <property type="project" value="TreeGrafter"/>
</dbReference>
<sequence>MPLFDLPSGSVVAPAGCGKTQTIVDALAHHDGQPVLVLTHTNAGVTALRNRLARSGVPAERYRLATIDGWALKLITLYPGLAGHRNANGAIDYPSTQDAAIGILEGGAIAAILRATYSRVVVDEYQDCSARQHRLVRAIATELPCHVLGDPLQCIFNFNGEHPDWEGDVLPHFPTVLELDVPHRWTNAGQQVFGQWILDARTELLRGGQIDFRHAPPSVRWLQLPDEAQERKRDRHAAVRAIRLGAGASLLVIGDSRPVQNRLDFARANAGVQVIEPVDMSDLISAATEIQDAAGIDRLNATLRFVSLVMAGVAQPLAQRVNALRRGEQDPPATVAEQACLRFFEEDSLSSVHAILDVLRVDEGLHVFRPHLLAVMLAALTRATGRGIDLRTAAIAEREAQRSIGRPLPRRGIGSTLLLKGLEAEHAVILNACSMNATNLYVAMSRASTSLTVLSGQPLMPLRGTE</sequence>
<dbReference type="GO" id="GO:0003677">
    <property type="term" value="F:DNA binding"/>
    <property type="evidence" value="ECO:0007669"/>
    <property type="project" value="InterPro"/>
</dbReference>
<reference evidence="7 8" key="1">
    <citation type="submission" date="2017-08" db="EMBL/GenBank/DDBJ databases">
        <title>Infants hospitalized years apart are colonized by the same room-sourced microbial strains.</title>
        <authorList>
            <person name="Brooks B."/>
            <person name="Olm M.R."/>
            <person name="Firek B.A."/>
            <person name="Baker R."/>
            <person name="Thomas B.C."/>
            <person name="Morowitz M.J."/>
            <person name="Banfield J.F."/>
        </authorList>
    </citation>
    <scope>NUCLEOTIDE SEQUENCE [LARGE SCALE GENOMIC DNA]</scope>
    <source>
        <strain evidence="7">S2_005_002_R2_33</strain>
    </source>
</reference>
<name>A0A2W5Q6E2_9SPHN</name>
<evidence type="ECO:0000256" key="4">
    <source>
        <dbReference type="ARBA" id="ARBA00022840"/>
    </source>
</evidence>
<gene>
    <name evidence="7" type="ORF">DI555_22995</name>
</gene>
<proteinExistence type="predicted"/>
<dbReference type="SUPFAM" id="SSF52540">
    <property type="entry name" value="P-loop containing nucleoside triphosphate hydrolases"/>
    <property type="match status" value="1"/>
</dbReference>
<dbReference type="GO" id="GO:0016787">
    <property type="term" value="F:hydrolase activity"/>
    <property type="evidence" value="ECO:0007669"/>
    <property type="project" value="UniProtKB-KW"/>
</dbReference>
<dbReference type="EMBL" id="QFPX01000040">
    <property type="protein sequence ID" value="PZQ50283.1"/>
    <property type="molecule type" value="Genomic_DNA"/>
</dbReference>
<evidence type="ECO:0000256" key="1">
    <source>
        <dbReference type="ARBA" id="ARBA00022741"/>
    </source>
</evidence>
<comment type="caution">
    <text evidence="7">The sequence shown here is derived from an EMBL/GenBank/DDBJ whole genome shotgun (WGS) entry which is preliminary data.</text>
</comment>
<evidence type="ECO:0000256" key="3">
    <source>
        <dbReference type="ARBA" id="ARBA00022806"/>
    </source>
</evidence>
<evidence type="ECO:0000256" key="5">
    <source>
        <dbReference type="ARBA" id="ARBA00034923"/>
    </source>
</evidence>
<dbReference type="Gene3D" id="3.40.50.300">
    <property type="entry name" value="P-loop containing nucleotide triphosphate hydrolases"/>
    <property type="match status" value="1"/>
</dbReference>
<dbReference type="AlphaFoldDB" id="A0A2W5Q6E2"/>
<dbReference type="GO" id="GO:0043138">
    <property type="term" value="F:3'-5' DNA helicase activity"/>
    <property type="evidence" value="ECO:0007669"/>
    <property type="project" value="TreeGrafter"/>
</dbReference>
<dbReference type="InterPro" id="IPR000212">
    <property type="entry name" value="DNA_helicase_UvrD/REP"/>
</dbReference>
<accession>A0A2W5Q6E2</accession>
<evidence type="ECO:0000313" key="8">
    <source>
        <dbReference type="Proteomes" id="UP000249082"/>
    </source>
</evidence>
<dbReference type="PANTHER" id="PTHR11070">
    <property type="entry name" value="UVRD / RECB / PCRA DNA HELICASE FAMILY MEMBER"/>
    <property type="match status" value="1"/>
</dbReference>
<keyword evidence="4" id="KW-0067">ATP-binding</keyword>
<dbReference type="InterPro" id="IPR027417">
    <property type="entry name" value="P-loop_NTPase"/>
</dbReference>
<evidence type="ECO:0000256" key="2">
    <source>
        <dbReference type="ARBA" id="ARBA00022801"/>
    </source>
</evidence>
<keyword evidence="3 7" id="KW-0347">Helicase</keyword>
<keyword evidence="1" id="KW-0547">Nucleotide-binding</keyword>
<feature type="domain" description="UvrD-like helicase ATP-binding" evidence="6">
    <location>
        <begin position="76"/>
        <end position="161"/>
    </location>
</feature>